<comment type="caution">
    <text evidence="1">The sequence shown here is derived from an EMBL/GenBank/DDBJ whole genome shotgun (WGS) entry which is preliminary data.</text>
</comment>
<dbReference type="eggNOG" id="ENOG5030TS3">
    <property type="taxonomic scope" value="Bacteria"/>
</dbReference>
<dbReference type="AlphaFoldDB" id="B0PAR4"/>
<sequence>MELPLSNVWKIDGKAIFQPSTFSVSLEDLEVSAERTADGMLHRERARQGVRKVSFAYDAISQEQIAILIPKLEPVYFDLTYPDPQEGIKTIECYCSTKSAELYSLVFYNGLWRGLQFNCIER</sequence>
<evidence type="ECO:0000313" key="2">
    <source>
        <dbReference type="Proteomes" id="UP000003803"/>
    </source>
</evidence>
<keyword evidence="2" id="KW-1185">Reference proteome</keyword>
<name>B0PAR4_9FIRM</name>
<reference evidence="1" key="1">
    <citation type="submission" date="2007-11" db="EMBL/GenBank/DDBJ databases">
        <authorList>
            <person name="Fulton L."/>
            <person name="Clifton S."/>
            <person name="Fulton B."/>
            <person name="Xu J."/>
            <person name="Minx P."/>
            <person name="Pepin K.H."/>
            <person name="Johnson M."/>
            <person name="Thiruvilangam P."/>
            <person name="Bhonagiri V."/>
            <person name="Nash W.E."/>
            <person name="Mardis E.R."/>
            <person name="Wilson R.K."/>
        </authorList>
    </citation>
    <scope>NUCLEOTIDE SEQUENCE [LARGE SCALE GENOMIC DNA]</scope>
    <source>
        <strain evidence="1">DSM 17241</strain>
    </source>
</reference>
<protein>
    <submittedName>
        <fullName evidence="1">Uncharacterized protein</fullName>
    </submittedName>
</protein>
<evidence type="ECO:0000313" key="1">
    <source>
        <dbReference type="EMBL" id="EDS11244.1"/>
    </source>
</evidence>
<proteinExistence type="predicted"/>
<dbReference type="Proteomes" id="UP000003803">
    <property type="component" value="Unassembled WGS sequence"/>
</dbReference>
<dbReference type="EMBL" id="ABGD02000014">
    <property type="protein sequence ID" value="EDS11244.1"/>
    <property type="molecule type" value="Genomic_DNA"/>
</dbReference>
<gene>
    <name evidence="1" type="ORF">ANACOL_01864</name>
</gene>
<dbReference type="HOGENOM" id="CLU_167453_0_0_9"/>
<organism evidence="1 2">
    <name type="scientific">Anaerotruncus colihominis DSM 17241</name>
    <dbReference type="NCBI Taxonomy" id="445972"/>
    <lineage>
        <taxon>Bacteria</taxon>
        <taxon>Bacillati</taxon>
        <taxon>Bacillota</taxon>
        <taxon>Clostridia</taxon>
        <taxon>Eubacteriales</taxon>
        <taxon>Oscillospiraceae</taxon>
        <taxon>Anaerotruncus</taxon>
    </lineage>
</organism>
<reference evidence="1" key="2">
    <citation type="submission" date="2013-09" db="EMBL/GenBank/DDBJ databases">
        <title>Draft genome sequence of Anaerotruncus colihominis(DSM 17241).</title>
        <authorList>
            <person name="Sudarsanam P."/>
            <person name="Ley R."/>
            <person name="Guruge J."/>
            <person name="Turnbaugh P.J."/>
            <person name="Mahowald M."/>
            <person name="Liep D."/>
            <person name="Gordon J."/>
        </authorList>
    </citation>
    <scope>NUCLEOTIDE SEQUENCE</scope>
    <source>
        <strain evidence="1">DSM 17241</strain>
    </source>
</reference>
<accession>B0PAR4</accession>